<gene>
    <name evidence="2" type="ORF">C882_1798</name>
</gene>
<reference evidence="2 3" key="1">
    <citation type="journal article" date="2013" name="Genome Announc.">
        <title>Draft Genome Sequence of an Alphaproteobacterium, Caenispirillum salinarum AK4(T), Isolated from a Solar Saltern.</title>
        <authorList>
            <person name="Khatri I."/>
            <person name="Singh A."/>
            <person name="Korpole S."/>
            <person name="Pinnaka A.K."/>
            <person name="Subramanian S."/>
        </authorList>
    </citation>
    <scope>NUCLEOTIDE SEQUENCE [LARGE SCALE GENOMIC DNA]</scope>
    <source>
        <strain evidence="2 3">AK4</strain>
    </source>
</reference>
<name>K9HF42_9PROT</name>
<dbReference type="RefSeq" id="WP_009542194.1">
    <property type="nucleotide sequence ID" value="NZ_ANHY01000020.1"/>
</dbReference>
<protein>
    <submittedName>
        <fullName evidence="2">Uncharacterized protein</fullName>
    </submittedName>
</protein>
<dbReference type="EMBL" id="ANHY01000020">
    <property type="protein sequence ID" value="EKV27296.1"/>
    <property type="molecule type" value="Genomic_DNA"/>
</dbReference>
<keyword evidence="3" id="KW-1185">Reference proteome</keyword>
<evidence type="ECO:0000256" key="1">
    <source>
        <dbReference type="SAM" id="MobiDB-lite"/>
    </source>
</evidence>
<evidence type="ECO:0000313" key="2">
    <source>
        <dbReference type="EMBL" id="EKV27296.1"/>
    </source>
</evidence>
<dbReference type="OrthoDB" id="9795869at2"/>
<dbReference type="Proteomes" id="UP000009881">
    <property type="component" value="Unassembled WGS sequence"/>
</dbReference>
<dbReference type="STRING" id="1238182.C882_1798"/>
<organism evidence="2 3">
    <name type="scientific">Caenispirillum salinarum AK4</name>
    <dbReference type="NCBI Taxonomy" id="1238182"/>
    <lineage>
        <taxon>Bacteria</taxon>
        <taxon>Pseudomonadati</taxon>
        <taxon>Pseudomonadota</taxon>
        <taxon>Alphaproteobacteria</taxon>
        <taxon>Rhodospirillales</taxon>
        <taxon>Novispirillaceae</taxon>
        <taxon>Caenispirillum</taxon>
    </lineage>
</organism>
<proteinExistence type="predicted"/>
<sequence>MLGPADLEDFYTTVDRERDTRQGVGVEGTSAGRRHSGSPLQGFSVLRHMMSAPGPFGGPTGRS</sequence>
<evidence type="ECO:0000313" key="3">
    <source>
        <dbReference type="Proteomes" id="UP000009881"/>
    </source>
</evidence>
<feature type="region of interest" description="Disordered" evidence="1">
    <location>
        <begin position="1"/>
        <end position="40"/>
    </location>
</feature>
<dbReference type="AlphaFoldDB" id="K9HF42"/>
<comment type="caution">
    <text evidence="2">The sequence shown here is derived from an EMBL/GenBank/DDBJ whole genome shotgun (WGS) entry which is preliminary data.</text>
</comment>
<accession>K9HF42</accession>